<sequence length="111" mass="12366">ADFPKLAILQPNSNRAIFRFGLSEPKYNSVRFGFSTKPEFMEDFPLSPSLPTDLSLSLSLSLSSLHLPTLTICSPYFPSINLSLSSLLYIPKIYSPDFLSINLSHLSPTKK</sequence>
<reference evidence="1" key="1">
    <citation type="submission" date="2022-08" db="EMBL/GenBank/DDBJ databases">
        <authorList>
            <person name="Gutierrez-Valencia J."/>
        </authorList>
    </citation>
    <scope>NUCLEOTIDE SEQUENCE</scope>
</reference>
<accession>A0AAV0RCR6</accession>
<proteinExistence type="predicted"/>
<evidence type="ECO:0000313" key="2">
    <source>
        <dbReference type="Proteomes" id="UP001154282"/>
    </source>
</evidence>
<organism evidence="1 2">
    <name type="scientific">Linum tenue</name>
    <dbReference type="NCBI Taxonomy" id="586396"/>
    <lineage>
        <taxon>Eukaryota</taxon>
        <taxon>Viridiplantae</taxon>
        <taxon>Streptophyta</taxon>
        <taxon>Embryophyta</taxon>
        <taxon>Tracheophyta</taxon>
        <taxon>Spermatophyta</taxon>
        <taxon>Magnoliopsida</taxon>
        <taxon>eudicotyledons</taxon>
        <taxon>Gunneridae</taxon>
        <taxon>Pentapetalae</taxon>
        <taxon>rosids</taxon>
        <taxon>fabids</taxon>
        <taxon>Malpighiales</taxon>
        <taxon>Linaceae</taxon>
        <taxon>Linum</taxon>
    </lineage>
</organism>
<dbReference type="EMBL" id="CAMGYJ010000010">
    <property type="protein sequence ID" value="CAI0554272.1"/>
    <property type="molecule type" value="Genomic_DNA"/>
</dbReference>
<dbReference type="Proteomes" id="UP001154282">
    <property type="component" value="Unassembled WGS sequence"/>
</dbReference>
<keyword evidence="2" id="KW-1185">Reference proteome</keyword>
<protein>
    <submittedName>
        <fullName evidence="1">Uncharacterized protein</fullName>
    </submittedName>
</protein>
<gene>
    <name evidence="1" type="ORF">LITE_LOCUS47130</name>
</gene>
<feature type="non-terminal residue" evidence="1">
    <location>
        <position position="1"/>
    </location>
</feature>
<dbReference type="AlphaFoldDB" id="A0AAV0RCR6"/>
<comment type="caution">
    <text evidence="1">The sequence shown here is derived from an EMBL/GenBank/DDBJ whole genome shotgun (WGS) entry which is preliminary data.</text>
</comment>
<evidence type="ECO:0000313" key="1">
    <source>
        <dbReference type="EMBL" id="CAI0554272.1"/>
    </source>
</evidence>
<name>A0AAV0RCR6_9ROSI</name>